<feature type="region of interest" description="Disordered" evidence="1">
    <location>
        <begin position="1"/>
        <end position="104"/>
    </location>
</feature>
<dbReference type="GO" id="GO:0004386">
    <property type="term" value="F:helicase activity"/>
    <property type="evidence" value="ECO:0007669"/>
    <property type="project" value="UniProtKB-KW"/>
</dbReference>
<sequence>MNKKENCQNSSEREQHIEVKRTVNQKSTSQKKVNQKSTSQKKVNQKSMSQEKANQKSMSQKKANQSGEKSVYDENRDALQERVEEKQWKKKQCNGLQHSDDEEKQKVIDSIMKVSRDNGFDDAYLQQHSDCSASSIKRFHSAWMGKRMSNWTTIFNLAHCVSVNCVFAENLVGMLVVIIMFLIRDAGIVSYHIDSPKKVVIEINFGKDKLLRMKDEEKNEKGKEGKDDEHL</sequence>
<dbReference type="RefSeq" id="WP_074856212.1">
    <property type="nucleotide sequence ID" value="NZ_AP022660.1"/>
</dbReference>
<feature type="compositionally biased region" description="Basic and acidic residues" evidence="1">
    <location>
        <begin position="70"/>
        <end position="87"/>
    </location>
</feature>
<keyword evidence="2" id="KW-1133">Transmembrane helix</keyword>
<accession>A0A1H7K3G1</accession>
<protein>
    <submittedName>
        <fullName evidence="4">RNA helicase</fullName>
    </submittedName>
</protein>
<evidence type="ECO:0000256" key="2">
    <source>
        <dbReference type="SAM" id="Phobius"/>
    </source>
</evidence>
<dbReference type="Proteomes" id="UP001156216">
    <property type="component" value="Chromosome"/>
</dbReference>
<reference evidence="3 6" key="1">
    <citation type="submission" date="2020-02" db="EMBL/GenBank/DDBJ databases">
        <title>Whole-genome sequencing and comparative analysis of the genomes of Bacteroides thetaiotaomicron and Escherichia coli isolated from a healthy resident in Vietnam.</title>
        <authorList>
            <person name="Mohsin M."/>
            <person name="Tanaka K."/>
            <person name="Kawahara R."/>
            <person name="Kondo S."/>
            <person name="Noguchi H."/>
            <person name="Motooka D."/>
            <person name="Nakamura S."/>
            <person name="Khong D.T."/>
            <person name="Nguyen T.N."/>
            <person name="Tran H.T."/>
            <person name="Yamamoto Y."/>
        </authorList>
    </citation>
    <scope>NUCLEOTIDE SEQUENCE [LARGE SCALE GENOMIC DNA]</scope>
    <source>
        <strain evidence="3 6">F9-2</strain>
    </source>
</reference>
<dbReference type="Proteomes" id="UP001162960">
    <property type="component" value="Chromosome"/>
</dbReference>
<dbReference type="EMBL" id="CP083685">
    <property type="protein sequence ID" value="UYU90709.1"/>
    <property type="molecule type" value="Genomic_DNA"/>
</dbReference>
<name>A0A1H7K3G1_BACT4</name>
<feature type="compositionally biased region" description="Polar residues" evidence="1">
    <location>
        <begin position="22"/>
        <end position="68"/>
    </location>
</feature>
<proteinExistence type="predicted"/>
<reference evidence="4" key="2">
    <citation type="submission" date="2021-06" db="EMBL/GenBank/DDBJ databases">
        <title>Interrogation of the integrated mobile genetic elements in gut-associated Bacteroides with a consensus prediction approach.</title>
        <authorList>
            <person name="Campbell D.E."/>
            <person name="Leigh J.R."/>
            <person name="Kim T."/>
            <person name="England W."/>
            <person name="Whitaker R.J."/>
            <person name="Degnan P.H."/>
        </authorList>
    </citation>
    <scope>NUCLEOTIDE SEQUENCE</scope>
    <source>
        <strain evidence="5">VPI-3443</strain>
        <strain evidence="4">VPI-BTDOT2</strain>
    </source>
</reference>
<organism evidence="4 7">
    <name type="scientific">Bacteroides thetaiotaomicron</name>
    <dbReference type="NCBI Taxonomy" id="818"/>
    <lineage>
        <taxon>Bacteria</taxon>
        <taxon>Pseudomonadati</taxon>
        <taxon>Bacteroidota</taxon>
        <taxon>Bacteroidia</taxon>
        <taxon>Bacteroidales</taxon>
        <taxon>Bacteroidaceae</taxon>
        <taxon>Bacteroides</taxon>
    </lineage>
</organism>
<keyword evidence="2" id="KW-0812">Transmembrane</keyword>
<evidence type="ECO:0000313" key="3">
    <source>
        <dbReference type="EMBL" id="BCA51386.1"/>
    </source>
</evidence>
<feature type="transmembrane region" description="Helical" evidence="2">
    <location>
        <begin position="154"/>
        <end position="183"/>
    </location>
</feature>
<feature type="compositionally biased region" description="Basic and acidic residues" evidence="1">
    <location>
        <begin position="1"/>
        <end position="21"/>
    </location>
</feature>
<evidence type="ECO:0000313" key="4">
    <source>
        <dbReference type="EMBL" id="UYU71267.1"/>
    </source>
</evidence>
<keyword evidence="4" id="KW-0378">Hydrolase</keyword>
<dbReference type="EMBL" id="AP022660">
    <property type="protein sequence ID" value="BCA51386.1"/>
    <property type="molecule type" value="Genomic_DNA"/>
</dbReference>
<evidence type="ECO:0000313" key="7">
    <source>
        <dbReference type="Proteomes" id="UP001156216"/>
    </source>
</evidence>
<gene>
    <name evidence="3" type="ORF">BatF92_33280</name>
    <name evidence="4" type="ORF">KQP59_23900</name>
    <name evidence="5" type="ORF">KQP74_22780</name>
</gene>
<evidence type="ECO:0000256" key="1">
    <source>
        <dbReference type="SAM" id="MobiDB-lite"/>
    </source>
</evidence>
<keyword evidence="4" id="KW-0067">ATP-binding</keyword>
<keyword evidence="4" id="KW-0347">Helicase</keyword>
<evidence type="ECO:0000313" key="5">
    <source>
        <dbReference type="EMBL" id="UYU90709.1"/>
    </source>
</evidence>
<dbReference type="AlphaFoldDB" id="A0A1H7K3G1"/>
<evidence type="ECO:0000313" key="6">
    <source>
        <dbReference type="Proteomes" id="UP000500882"/>
    </source>
</evidence>
<keyword evidence="2" id="KW-0472">Membrane</keyword>
<dbReference type="EMBL" id="CP083681">
    <property type="protein sequence ID" value="UYU71267.1"/>
    <property type="molecule type" value="Genomic_DNA"/>
</dbReference>
<keyword evidence="4" id="KW-0547">Nucleotide-binding</keyword>
<dbReference type="Proteomes" id="UP000500882">
    <property type="component" value="Chromosome"/>
</dbReference>